<accession>A0ABT9DS95</accession>
<feature type="region of interest" description="Disordered" evidence="1">
    <location>
        <begin position="49"/>
        <end position="76"/>
    </location>
</feature>
<dbReference type="RefSeq" id="WP_305101943.1">
    <property type="nucleotide sequence ID" value="NZ_JAUTWS010000001.1"/>
</dbReference>
<evidence type="ECO:0000313" key="2">
    <source>
        <dbReference type="EMBL" id="MDO9706771.1"/>
    </source>
</evidence>
<proteinExistence type="predicted"/>
<dbReference type="EMBL" id="JAUTWS010000001">
    <property type="protein sequence ID" value="MDO9706771.1"/>
    <property type="molecule type" value="Genomic_DNA"/>
</dbReference>
<keyword evidence="3" id="KW-1185">Reference proteome</keyword>
<evidence type="ECO:0000256" key="1">
    <source>
        <dbReference type="SAM" id="MobiDB-lite"/>
    </source>
</evidence>
<evidence type="ECO:0000313" key="3">
    <source>
        <dbReference type="Proteomes" id="UP001243009"/>
    </source>
</evidence>
<dbReference type="Proteomes" id="UP001243009">
    <property type="component" value="Unassembled WGS sequence"/>
</dbReference>
<name>A0ABT9DS95_9PROT</name>
<organism evidence="2 3">
    <name type="scientific">Paracraurococcus lichenis</name>
    <dbReference type="NCBI Taxonomy" id="3064888"/>
    <lineage>
        <taxon>Bacteria</taxon>
        <taxon>Pseudomonadati</taxon>
        <taxon>Pseudomonadota</taxon>
        <taxon>Alphaproteobacteria</taxon>
        <taxon>Acetobacterales</taxon>
        <taxon>Roseomonadaceae</taxon>
        <taxon>Paracraurococcus</taxon>
    </lineage>
</organism>
<feature type="compositionally biased region" description="Basic and acidic residues" evidence="1">
    <location>
        <begin position="64"/>
        <end position="76"/>
    </location>
</feature>
<sequence>MRTNIEIDDALIAEAMRLGAHPTKKAAVEEGLRLLVRLARQREAVQALWGSDPDWQAPPEDEPRDWALHEDQAKLP</sequence>
<gene>
    <name evidence="2" type="ORF">Q7A36_00355</name>
</gene>
<reference evidence="2 3" key="1">
    <citation type="submission" date="2023-08" db="EMBL/GenBank/DDBJ databases">
        <title>The draft genome sequence of Paracraurococcus sp. LOR1-02.</title>
        <authorList>
            <person name="Kingkaew E."/>
            <person name="Tanasupawat S."/>
        </authorList>
    </citation>
    <scope>NUCLEOTIDE SEQUENCE [LARGE SCALE GENOMIC DNA]</scope>
    <source>
        <strain evidence="2 3">LOR1-02</strain>
    </source>
</reference>
<protein>
    <submittedName>
        <fullName evidence="2">Type II toxin-antitoxin system VapB family antitoxin</fullName>
    </submittedName>
</protein>
<dbReference type="Pfam" id="PF09957">
    <property type="entry name" value="VapB_antitoxin"/>
    <property type="match status" value="1"/>
</dbReference>
<dbReference type="InterPro" id="IPR019239">
    <property type="entry name" value="VapB_antitoxin"/>
</dbReference>
<comment type="caution">
    <text evidence="2">The sequence shown here is derived from an EMBL/GenBank/DDBJ whole genome shotgun (WGS) entry which is preliminary data.</text>
</comment>